<evidence type="ECO:0008006" key="6">
    <source>
        <dbReference type="Google" id="ProtNLM"/>
    </source>
</evidence>
<dbReference type="PRINTS" id="PR00313">
    <property type="entry name" value="CABNDNGRPT"/>
</dbReference>
<keyword evidence="5" id="KW-1185">Reference proteome</keyword>
<dbReference type="RefSeq" id="WP_100163630.1">
    <property type="nucleotide sequence ID" value="NZ_PGTB01000087.1"/>
</dbReference>
<reference evidence="4 5" key="1">
    <citation type="journal article" date="2018" name="Int. J. Syst. Evol. Microbiol.">
        <title>Pseudooceanicola lipolyticus sp. nov., a marine alphaproteobacterium, reclassification of Oceanicola flagellatus as Pseudooceanicola flagellatus comb. nov. and emended description of the genus Pseudooceanicola.</title>
        <authorList>
            <person name="Huang M.-M."/>
            <person name="Guo L.-L."/>
            <person name="Wu Y.-H."/>
            <person name="Lai Q.-L."/>
            <person name="Shao Z.-Z."/>
            <person name="Wang C.-S."/>
            <person name="Wu M."/>
            <person name="Xu X.-W."/>
        </authorList>
    </citation>
    <scope>NUCLEOTIDE SEQUENCE [LARGE SCALE GENOMIC DNA]</scope>
    <source>
        <strain evidence="4 5">157</strain>
    </source>
</reference>
<dbReference type="Gene3D" id="3.30.1500.10">
    <property type="entry name" value="Haem-binding HasA"/>
    <property type="match status" value="1"/>
</dbReference>
<dbReference type="Pfam" id="PF00353">
    <property type="entry name" value="HemolysinCabind"/>
    <property type="match status" value="2"/>
</dbReference>
<dbReference type="InterPro" id="IPR018511">
    <property type="entry name" value="Hemolysin-typ_Ca-bd_CS"/>
</dbReference>
<comment type="subcellular location">
    <subcellularLocation>
        <location evidence="1">Secreted</location>
    </subcellularLocation>
</comment>
<gene>
    <name evidence="4" type="ORF">CVM52_16810</name>
</gene>
<dbReference type="SUPFAM" id="SSF54621">
    <property type="entry name" value="Heme-binding protein A (HasA)"/>
    <property type="match status" value="1"/>
</dbReference>
<dbReference type="Gene3D" id="2.150.10.10">
    <property type="entry name" value="Serralysin-like metalloprotease, C-terminal"/>
    <property type="match status" value="2"/>
</dbReference>
<feature type="compositionally biased region" description="Gly residues" evidence="3">
    <location>
        <begin position="236"/>
        <end position="248"/>
    </location>
</feature>
<feature type="region of interest" description="Disordered" evidence="3">
    <location>
        <begin position="236"/>
        <end position="269"/>
    </location>
</feature>
<sequence>MTFKIKLTADAQTGAGVNLKTGLRAFLESFAPYSLPLFLPESDEDTMQILHIDTPVEGDEAATPAVLLAGRDFLYTFSNHSVSGQLDSISFGSLGPAWDAAAEDLAVGSDGLVAAIAGSITLSELDVVNPVGEKGQVHEIVSSLMGGGPDGTEVDPAPILDLVYSQAHDLRGSAGDDVYKGTAFDDSARGNRGDDLLNGQKGADRLLGNGGSDTLLGAAGADQLWGGAGRDTLKGGGGADRLFGGGGRDTLEGGKGKDQLEGGGGADTLTGGKGADQFIFSKARQADGDTITDFRAGQGDVIALADIDARSDRSGDQSFSWIGAEAFTGKAGQLRSWQEAGSTFVAGDTDGDGVADFSIGLSGLLDLTASDFLL</sequence>
<comment type="caution">
    <text evidence="4">The sequence shown here is derived from an EMBL/GenBank/DDBJ whole genome shotgun (WGS) entry which is preliminary data.</text>
</comment>
<protein>
    <recommendedName>
        <fullName evidence="6">Peptidase M10 serralysin C-terminal domain-containing protein</fullName>
    </recommendedName>
</protein>
<dbReference type="PANTHER" id="PTHR38340:SF1">
    <property type="entry name" value="S-LAYER PROTEIN"/>
    <property type="match status" value="1"/>
</dbReference>
<dbReference type="Proteomes" id="UP000231553">
    <property type="component" value="Unassembled WGS sequence"/>
</dbReference>
<organism evidence="4 5">
    <name type="scientific">Pseudooceanicola lipolyticus</name>
    <dbReference type="NCBI Taxonomy" id="2029104"/>
    <lineage>
        <taxon>Bacteria</taxon>
        <taxon>Pseudomonadati</taxon>
        <taxon>Pseudomonadota</taxon>
        <taxon>Alphaproteobacteria</taxon>
        <taxon>Rhodobacterales</taxon>
        <taxon>Paracoccaceae</taxon>
        <taxon>Pseudooceanicola</taxon>
    </lineage>
</organism>
<dbReference type="OrthoDB" id="9342475at2"/>
<dbReference type="PROSITE" id="PS00330">
    <property type="entry name" value="HEMOLYSIN_CALCIUM"/>
    <property type="match status" value="3"/>
</dbReference>
<dbReference type="PANTHER" id="PTHR38340">
    <property type="entry name" value="S-LAYER PROTEIN"/>
    <property type="match status" value="1"/>
</dbReference>
<accession>A0A2M8IYA4</accession>
<dbReference type="SUPFAM" id="SSF51120">
    <property type="entry name" value="beta-Roll"/>
    <property type="match status" value="2"/>
</dbReference>
<evidence type="ECO:0000256" key="1">
    <source>
        <dbReference type="ARBA" id="ARBA00004613"/>
    </source>
</evidence>
<dbReference type="GO" id="GO:0005576">
    <property type="term" value="C:extracellular region"/>
    <property type="evidence" value="ECO:0007669"/>
    <property type="project" value="UniProtKB-SubCell"/>
</dbReference>
<dbReference type="InterPro" id="IPR050557">
    <property type="entry name" value="RTX_toxin/Mannuronan_C5-epim"/>
</dbReference>
<feature type="compositionally biased region" description="Basic and acidic residues" evidence="3">
    <location>
        <begin position="249"/>
        <end position="260"/>
    </location>
</feature>
<evidence type="ECO:0000256" key="3">
    <source>
        <dbReference type="SAM" id="MobiDB-lite"/>
    </source>
</evidence>
<proteinExistence type="predicted"/>
<dbReference type="InterPro" id="IPR001343">
    <property type="entry name" value="Hemolysn_Ca-bd"/>
</dbReference>
<name>A0A2M8IYA4_9RHOB</name>
<evidence type="ECO:0000256" key="2">
    <source>
        <dbReference type="ARBA" id="ARBA00022525"/>
    </source>
</evidence>
<dbReference type="AlphaFoldDB" id="A0A2M8IYA4"/>
<evidence type="ECO:0000313" key="5">
    <source>
        <dbReference type="Proteomes" id="UP000231553"/>
    </source>
</evidence>
<dbReference type="GO" id="GO:0005509">
    <property type="term" value="F:calcium ion binding"/>
    <property type="evidence" value="ECO:0007669"/>
    <property type="project" value="InterPro"/>
</dbReference>
<dbReference type="InterPro" id="IPR036912">
    <property type="entry name" value="HasA_haem-bd_sf"/>
</dbReference>
<keyword evidence="2" id="KW-0964">Secreted</keyword>
<dbReference type="EMBL" id="PGTB01000087">
    <property type="protein sequence ID" value="PJE35521.1"/>
    <property type="molecule type" value="Genomic_DNA"/>
</dbReference>
<evidence type="ECO:0000313" key="4">
    <source>
        <dbReference type="EMBL" id="PJE35521.1"/>
    </source>
</evidence>
<dbReference type="InterPro" id="IPR011049">
    <property type="entry name" value="Serralysin-like_metalloprot_C"/>
</dbReference>